<evidence type="ECO:0000256" key="7">
    <source>
        <dbReference type="ARBA" id="ARBA00022842"/>
    </source>
</evidence>
<dbReference type="AlphaFoldDB" id="A0A0G3I5T6"/>
<comment type="cofactor">
    <cofactor evidence="2 9">
        <name>Mg(2+)</name>
        <dbReference type="ChEBI" id="CHEBI:18420"/>
    </cofactor>
</comment>
<dbReference type="InterPro" id="IPR045031">
    <property type="entry name" value="DHP_synth-like"/>
</dbReference>
<dbReference type="GO" id="GO:0046654">
    <property type="term" value="P:tetrahydrofolate biosynthetic process"/>
    <property type="evidence" value="ECO:0007669"/>
    <property type="project" value="UniProtKB-UniPathway"/>
</dbReference>
<accession>A0A0G3I5T6</accession>
<organism evidence="11 12">
    <name type="scientific">Candidatus Liberibacter africanus PTSAPSY</name>
    <dbReference type="NCBI Taxonomy" id="1277257"/>
    <lineage>
        <taxon>Bacteria</taxon>
        <taxon>Pseudomonadati</taxon>
        <taxon>Pseudomonadota</taxon>
        <taxon>Alphaproteobacteria</taxon>
        <taxon>Hyphomicrobiales</taxon>
        <taxon>Rhizobiaceae</taxon>
        <taxon>Liberibacter</taxon>
    </lineage>
</organism>
<dbReference type="STRING" id="1277257.G293_05095"/>
<keyword evidence="5 9" id="KW-0808">Transferase</keyword>
<dbReference type="InterPro" id="IPR000489">
    <property type="entry name" value="Pterin-binding_dom"/>
</dbReference>
<dbReference type="PROSITE" id="PS50972">
    <property type="entry name" value="PTERIN_BINDING"/>
    <property type="match status" value="1"/>
</dbReference>
<dbReference type="RefSeq" id="WP_047264580.1">
    <property type="nucleotide sequence ID" value="NZ_CP004021.1"/>
</dbReference>
<dbReference type="GO" id="GO:0004156">
    <property type="term" value="F:dihydropteroate synthase activity"/>
    <property type="evidence" value="ECO:0007669"/>
    <property type="project" value="UniProtKB-EC"/>
</dbReference>
<reference evidence="11 12" key="1">
    <citation type="journal article" date="2015" name="Genome Announc.">
        <title>Complete Genome Sequence of 'Candidatus Liberibacter africanus,' a Bacterium Associated with Citrus Huanglongbing.</title>
        <authorList>
            <person name="Lin H."/>
            <person name="Pietersen G."/>
            <person name="Han C."/>
            <person name="Read D.A."/>
            <person name="Lou B."/>
            <person name="Gupta G."/>
            <person name="Civerolo E.L."/>
        </authorList>
    </citation>
    <scope>NUCLEOTIDE SEQUENCE [LARGE SCALE GENOMIC DNA]</scope>
    <source>
        <strain evidence="11 12">PTSAPSY</strain>
    </source>
</reference>
<evidence type="ECO:0000256" key="4">
    <source>
        <dbReference type="ARBA" id="ARBA00012458"/>
    </source>
</evidence>
<keyword evidence="7 9" id="KW-0460">Magnesium</keyword>
<protein>
    <recommendedName>
        <fullName evidence="4 9">Dihydropteroate synthase</fullName>
        <shortName evidence="9">DHPS</shortName>
        <ecNumber evidence="4 9">2.5.1.15</ecNumber>
    </recommendedName>
    <alternativeName>
        <fullName evidence="9">Dihydropteroate pyrophosphorylase</fullName>
    </alternativeName>
</protein>
<dbReference type="InterPro" id="IPR011005">
    <property type="entry name" value="Dihydropteroate_synth-like_sf"/>
</dbReference>
<comment type="pathway">
    <text evidence="3 9">Cofactor biosynthesis; tetrahydrofolate biosynthesis; 7,8-dihydrofolate from 2-amino-4-hydroxy-6-hydroxymethyl-7,8-dihydropteridine diphosphate and 4-aminobenzoate: step 1/2.</text>
</comment>
<dbReference type="PROSITE" id="PS00792">
    <property type="entry name" value="DHPS_1"/>
    <property type="match status" value="1"/>
</dbReference>
<dbReference type="PATRIC" id="fig|1277257.4.peg.1110"/>
<gene>
    <name evidence="11" type="ORF">G293_05095</name>
</gene>
<dbReference type="Pfam" id="PF00809">
    <property type="entry name" value="Pterin_bind"/>
    <property type="match status" value="1"/>
</dbReference>
<dbReference type="GO" id="GO:0046872">
    <property type="term" value="F:metal ion binding"/>
    <property type="evidence" value="ECO:0007669"/>
    <property type="project" value="UniProtKB-KW"/>
</dbReference>
<evidence type="ECO:0000256" key="9">
    <source>
        <dbReference type="RuleBase" id="RU361205"/>
    </source>
</evidence>
<dbReference type="GO" id="GO:0046656">
    <property type="term" value="P:folic acid biosynthetic process"/>
    <property type="evidence" value="ECO:0007669"/>
    <property type="project" value="UniProtKB-KW"/>
</dbReference>
<evidence type="ECO:0000256" key="2">
    <source>
        <dbReference type="ARBA" id="ARBA00001946"/>
    </source>
</evidence>
<dbReference type="CDD" id="cd00739">
    <property type="entry name" value="DHPS"/>
    <property type="match status" value="1"/>
</dbReference>
<dbReference type="NCBIfam" id="TIGR01496">
    <property type="entry name" value="DHPS"/>
    <property type="match status" value="1"/>
</dbReference>
<dbReference type="PANTHER" id="PTHR20941">
    <property type="entry name" value="FOLATE SYNTHESIS PROTEINS"/>
    <property type="match status" value="1"/>
</dbReference>
<dbReference type="EC" id="2.5.1.15" evidence="4 9"/>
<dbReference type="EMBL" id="CP004021">
    <property type="protein sequence ID" value="AKK20630.1"/>
    <property type="molecule type" value="Genomic_DNA"/>
</dbReference>
<dbReference type="KEGG" id="lau:G293_05095"/>
<sequence>MEKCSRSTWKLAHGRNIDIGYQSLIMAIVNVTPDSFSDGGKNLVREKAISYSISCLKEGADIIDIGGESTRPDAIPVSAKEEQKRIIPVIEELASRTNAIISVDTYKPETAELAIKAGAHIVNDVCGLQNDINMAKRIAKYNAGVCIMHTGRNRTKIVDVFEDQFYFLNHSLEIASRSGISREQIVIDPGFGFAKKTNESFALIEGFSKLKNLDFPILVGISRKKLLGEITHSNKPLNLDDSTATVNCLLRKAGAHIFRVHNVKINRDALRIVDNVMKTQS</sequence>
<evidence type="ECO:0000313" key="11">
    <source>
        <dbReference type="EMBL" id="AKK20630.1"/>
    </source>
</evidence>
<comment type="function">
    <text evidence="9">Catalyzes the condensation of para-aminobenzoate (pABA) with 6-hydroxymethyl-7,8-dihydropterin diphosphate (DHPt-PP) to form 7,8-dihydropteroate (H2Pte), the immediate precursor of folate derivatives.</text>
</comment>
<dbReference type="SUPFAM" id="SSF51717">
    <property type="entry name" value="Dihydropteroate synthetase-like"/>
    <property type="match status" value="1"/>
</dbReference>
<dbReference type="UniPathway" id="UPA00077">
    <property type="reaction ID" value="UER00156"/>
</dbReference>
<dbReference type="OrthoDB" id="9811744at2"/>
<dbReference type="PANTHER" id="PTHR20941:SF1">
    <property type="entry name" value="FOLIC ACID SYNTHESIS PROTEIN FOL1"/>
    <property type="match status" value="1"/>
</dbReference>
<keyword evidence="12" id="KW-1185">Reference proteome</keyword>
<evidence type="ECO:0000256" key="8">
    <source>
        <dbReference type="ARBA" id="ARBA00022909"/>
    </source>
</evidence>
<keyword evidence="8 9" id="KW-0289">Folate biosynthesis</keyword>
<evidence type="ECO:0000256" key="5">
    <source>
        <dbReference type="ARBA" id="ARBA00022679"/>
    </source>
</evidence>
<name>A0A0G3I5T6_LIBAF</name>
<comment type="similarity">
    <text evidence="9">Belongs to the DHPS family.</text>
</comment>
<comment type="catalytic activity">
    <reaction evidence="1">
        <text>(7,8-dihydropterin-6-yl)methyl diphosphate + 4-aminobenzoate = 7,8-dihydropteroate + diphosphate</text>
        <dbReference type="Rhea" id="RHEA:19949"/>
        <dbReference type="ChEBI" id="CHEBI:17836"/>
        <dbReference type="ChEBI" id="CHEBI:17839"/>
        <dbReference type="ChEBI" id="CHEBI:33019"/>
        <dbReference type="ChEBI" id="CHEBI:72950"/>
        <dbReference type="EC" id="2.5.1.15"/>
    </reaction>
</comment>
<dbReference type="Gene3D" id="3.20.20.20">
    <property type="entry name" value="Dihydropteroate synthase-like"/>
    <property type="match status" value="1"/>
</dbReference>
<dbReference type="InterPro" id="IPR006390">
    <property type="entry name" value="DHP_synth_dom"/>
</dbReference>
<evidence type="ECO:0000313" key="12">
    <source>
        <dbReference type="Proteomes" id="UP000035503"/>
    </source>
</evidence>
<keyword evidence="6 9" id="KW-0479">Metal-binding</keyword>
<dbReference type="GO" id="GO:0005829">
    <property type="term" value="C:cytosol"/>
    <property type="evidence" value="ECO:0007669"/>
    <property type="project" value="TreeGrafter"/>
</dbReference>
<dbReference type="Proteomes" id="UP000035503">
    <property type="component" value="Chromosome"/>
</dbReference>
<proteinExistence type="inferred from homology"/>
<evidence type="ECO:0000256" key="3">
    <source>
        <dbReference type="ARBA" id="ARBA00004763"/>
    </source>
</evidence>
<dbReference type="PROSITE" id="PS00793">
    <property type="entry name" value="DHPS_2"/>
    <property type="match status" value="1"/>
</dbReference>
<evidence type="ECO:0000259" key="10">
    <source>
        <dbReference type="PROSITE" id="PS50972"/>
    </source>
</evidence>
<evidence type="ECO:0000256" key="1">
    <source>
        <dbReference type="ARBA" id="ARBA00000012"/>
    </source>
</evidence>
<feature type="domain" description="Pterin-binding" evidence="10">
    <location>
        <begin position="23"/>
        <end position="271"/>
    </location>
</feature>
<evidence type="ECO:0000256" key="6">
    <source>
        <dbReference type="ARBA" id="ARBA00022723"/>
    </source>
</evidence>